<dbReference type="InterPro" id="IPR051558">
    <property type="entry name" value="Metallophosphoesterase_PAP"/>
</dbReference>
<accession>A0A9X4RGS4</accession>
<protein>
    <submittedName>
        <fullName evidence="4">Metallophosphoesterase</fullName>
    </submittedName>
</protein>
<dbReference type="GO" id="GO:0016787">
    <property type="term" value="F:hydrolase activity"/>
    <property type="evidence" value="ECO:0007669"/>
    <property type="project" value="UniProtKB-KW"/>
</dbReference>
<organism evidence="4 5">
    <name type="scientific">Pseudanabaena catenata USMAC16</name>
    <dbReference type="NCBI Taxonomy" id="1855837"/>
    <lineage>
        <taxon>Bacteria</taxon>
        <taxon>Bacillati</taxon>
        <taxon>Cyanobacteriota</taxon>
        <taxon>Cyanophyceae</taxon>
        <taxon>Pseudanabaenales</taxon>
        <taxon>Pseudanabaenaceae</taxon>
        <taxon>Pseudanabaena</taxon>
    </lineage>
</organism>
<reference evidence="4" key="1">
    <citation type="submission" date="2019-05" db="EMBL/GenBank/DDBJ databases">
        <title>Whole genome sequencing of Pseudanabaena catenata USMAC16.</title>
        <authorList>
            <person name="Khan Z."/>
            <person name="Omar W.M."/>
            <person name="Convey P."/>
            <person name="Merican F."/>
            <person name="Najimudin N."/>
        </authorList>
    </citation>
    <scope>NUCLEOTIDE SEQUENCE</scope>
    <source>
        <strain evidence="4">USMAC16</strain>
    </source>
</reference>
<gene>
    <name evidence="4" type="ORF">FEV09_01855</name>
</gene>
<dbReference type="RefSeq" id="WP_009625329.1">
    <property type="nucleotide sequence ID" value="NZ_VBTY01000008.1"/>
</dbReference>
<dbReference type="InterPro" id="IPR029052">
    <property type="entry name" value="Metallo-depent_PP-like"/>
</dbReference>
<dbReference type="SUPFAM" id="SSF56300">
    <property type="entry name" value="Metallo-dependent phosphatases"/>
    <property type="match status" value="1"/>
</dbReference>
<dbReference type="Gene3D" id="3.60.21.10">
    <property type="match status" value="1"/>
</dbReference>
<dbReference type="PANTHER" id="PTHR10161">
    <property type="entry name" value="TARTRATE-RESISTANT ACID PHOSPHATASE TYPE 5"/>
    <property type="match status" value="1"/>
</dbReference>
<dbReference type="PANTHER" id="PTHR10161:SF14">
    <property type="entry name" value="TARTRATE-RESISTANT ACID PHOSPHATASE TYPE 5"/>
    <property type="match status" value="1"/>
</dbReference>
<proteinExistence type="predicted"/>
<evidence type="ECO:0000313" key="5">
    <source>
        <dbReference type="Proteomes" id="UP001152872"/>
    </source>
</evidence>
<evidence type="ECO:0000259" key="3">
    <source>
        <dbReference type="Pfam" id="PF00149"/>
    </source>
</evidence>
<dbReference type="AlphaFoldDB" id="A0A9X4RGS4"/>
<evidence type="ECO:0000256" key="2">
    <source>
        <dbReference type="ARBA" id="ARBA00022801"/>
    </source>
</evidence>
<sequence>MKRRQLLFTLGGALLGIPIIGSLIYDAIAKSKTQNQTSYEPAAAKAPVAKSASTADAKVNSKVNSDAEISLETTEEPLLRFAAIADNGFGSADQMAVAKSMWETYQQKPYAFVLMAGDNIYSYGEIKLAKAYFEEPYAPLLKENVKFYAVLGNHDIAKTNNGLDQINYKPFNMSDRYYTFTKGEVAEGTVEFFAIDTNGNADWETQLAWLDLQLTKSKAPWKIVYGHHPLYSSGRHGSDPKLAAKLSPLFAKHKVPIYLCGHDHGYERFNPIDGTTYIVNGGGGAPLYKFTGLPQTAFVSSQHSFMTFDVYQDKIITKAIATDGKVFDRAIITKV</sequence>
<keyword evidence="2" id="KW-0378">Hydrolase</keyword>
<keyword evidence="1" id="KW-0732">Signal</keyword>
<dbReference type="Proteomes" id="UP001152872">
    <property type="component" value="Unassembled WGS sequence"/>
</dbReference>
<evidence type="ECO:0000313" key="4">
    <source>
        <dbReference type="EMBL" id="MDG3493290.1"/>
    </source>
</evidence>
<dbReference type="InterPro" id="IPR004843">
    <property type="entry name" value="Calcineurin-like_PHP"/>
</dbReference>
<name>A0A9X4RGS4_9CYAN</name>
<dbReference type="EMBL" id="VBTY01000008">
    <property type="protein sequence ID" value="MDG3493290.1"/>
    <property type="molecule type" value="Genomic_DNA"/>
</dbReference>
<keyword evidence="5" id="KW-1185">Reference proteome</keyword>
<feature type="domain" description="Calcineurin-like phosphoesterase" evidence="3">
    <location>
        <begin position="79"/>
        <end position="266"/>
    </location>
</feature>
<comment type="caution">
    <text evidence="4">The sequence shown here is derived from an EMBL/GenBank/DDBJ whole genome shotgun (WGS) entry which is preliminary data.</text>
</comment>
<evidence type="ECO:0000256" key="1">
    <source>
        <dbReference type="ARBA" id="ARBA00022729"/>
    </source>
</evidence>
<dbReference type="Pfam" id="PF00149">
    <property type="entry name" value="Metallophos"/>
    <property type="match status" value="1"/>
</dbReference>